<comment type="caution">
    <text evidence="1">The sequence shown here is derived from an EMBL/GenBank/DDBJ whole genome shotgun (WGS) entry which is preliminary data.</text>
</comment>
<proteinExistence type="predicted"/>
<dbReference type="Proteomes" id="UP001462961">
    <property type="component" value="Unassembled WGS sequence"/>
</dbReference>
<evidence type="ECO:0000313" key="1">
    <source>
        <dbReference type="EMBL" id="MEO1753354.1"/>
    </source>
</evidence>
<evidence type="ECO:0000313" key="2">
    <source>
        <dbReference type="Proteomes" id="UP001462961"/>
    </source>
</evidence>
<dbReference type="RefSeq" id="WP_181299997.1">
    <property type="nucleotide sequence ID" value="NZ_JAKUCO010000005.1"/>
</dbReference>
<dbReference type="EMBL" id="JAYLVJ010000005">
    <property type="protein sequence ID" value="MEO1753354.1"/>
    <property type="molecule type" value="Genomic_DNA"/>
</dbReference>
<name>A0ABV0DQH2_9BURK</name>
<gene>
    <name evidence="1" type="ORF">VOI32_05350</name>
</gene>
<protein>
    <submittedName>
        <fullName evidence="1">Uncharacterized protein</fullName>
    </submittedName>
</protein>
<keyword evidence="2" id="KW-1185">Reference proteome</keyword>
<organism evidence="1 2">
    <name type="scientific">Paraburkholderia caribensis</name>
    <dbReference type="NCBI Taxonomy" id="75105"/>
    <lineage>
        <taxon>Bacteria</taxon>
        <taxon>Pseudomonadati</taxon>
        <taxon>Pseudomonadota</taxon>
        <taxon>Betaproteobacteria</taxon>
        <taxon>Burkholderiales</taxon>
        <taxon>Burkholderiaceae</taxon>
        <taxon>Paraburkholderia</taxon>
    </lineage>
</organism>
<accession>A0ABV0DQH2</accession>
<reference evidence="1 2" key="1">
    <citation type="submission" date="2024-01" db="EMBL/GenBank/DDBJ databases">
        <title>The diversity of rhizobia nodulating Mimosa spp. in eleven states of Brazil covering several biomes is determined by host plant, location, and edaphic factors.</title>
        <authorList>
            <person name="Rouws L."/>
            <person name="Barauna A."/>
            <person name="Beukes C."/>
            <person name="De Faria S.M."/>
            <person name="Gross E."/>
            <person name="Dos Reis Junior F.B."/>
            <person name="Simon M."/>
            <person name="Maluk M."/>
            <person name="Odee D.W."/>
            <person name="Kenicer G."/>
            <person name="Young J.P.W."/>
            <person name="Reis V.M."/>
            <person name="Zilli J."/>
            <person name="James E.K."/>
        </authorList>
    </citation>
    <scope>NUCLEOTIDE SEQUENCE [LARGE SCALE GENOMIC DNA]</scope>
    <source>
        <strain evidence="1 2">JHI1651</strain>
    </source>
</reference>
<sequence length="52" mass="5707">MKLLKRMSAHAMRNAEEAADVQTILNAFHEGQRLLVSFDVGNSTPMFEASAA</sequence>